<sequence length="1655" mass="188601">MWNLKVKGTDAVAYNRKFQQLALMCARMFPKKVDKIEKYIGGLPDMILGSVKASKPKTMQEAIEFTTELMNEKTYAYAERQAEKKRKYDDLSNNNQNQQQQNKRQNTGQAYTAGNSDRKPHAGSKPLCSKCDYNHEGPCPPRCNNCKKVGHLAKDCRSRPANANNNNRNNNNNNQKGNGCYECGAQGHFKRNCPKLKNNDRGNQAGNDRAPVKVYVVGNAGENLDNVVAGTFLLNNRYAYILFDMGADRSFVSTAFSSQIDITPSTLDHYYDVELADGRIIGLNTILSGCTLNFLNHPFNINLMPVELGSFDAIIGMDWLAKYQAVIVCAEKIVRIPWRNKTLIIHGDGRLSGLPPTRQVEFQIDLVPGAAPVARAPYRLAPSEMKELSEQLKELSDKGFIRPSSSPWGAPVLIDDLFDQLQGSSVYSKIDLRSGYHQLRVQEEDIPKTAFRTRYGHYEFQVMPFGLTNAPAVFMDLMNRVCKPYLDKFVIVFIDDILIYSKNKQEHEEHLKLILELLKKEELYAKFSKCEFWIPKVQFLGHVIDSEGIHVDPAKIESVKDWASPKSPTEIRQFLGLAGYYRRFIEGFSKIAKPMTKLTQKKVRYFIAYCDASKKGLGAVLMQREKVISYASRQLKIHEKNYTTHDLELGAVVFALKIWRHYLYGTKCTVFTDHKSLQHILNQKELNMRQHRWLELLKNIKNEDVGGMLLENAKDPEKVRSEKLEPRVDGTLCLNSRSWLPCYGELWTVIMHESYKSKYSIYPGSNKMYHDMKKLYWWPNMKANITTYVCKCLDPVLRSSGRTSKNIGYDTIWVIVDRLTKSAIFTPMRETDPMDKLTRIYLKEVVTRHGIPVSIICDRDPRFASNFWRSLQNALGTNLDMSTAYHPQTDGQSERTIQTLEDMLRACAIDFGKGWVNHLPLVEFSYNNSYHASIKAAPFEAPYGRKCRSPQRMQAARDRQKTYADLKRKLMEFQVGDKVMLKVSPWKGVVRFGKRGKLNPRYVGPFKVLGKVGEVSYKLELPEELSRVHNTFHVSNLKKCYADEPLAVPLDGLHFDDKLQFVEEPIEIMDREVKLVSRAKVIENLQSFTVSAVTITSVHFEVYDHGNPSEDPYEEAARQLLEQVPRSPEYLPDPMELEDHDTTIVTYTTTCSSIAARDDIHEAESRLETGTTMASQGRLSSVDTVETRVRDTKRRMIDALEVVNLGKDRAAVRAKIEVLRRKRLASSKESREDPSGLGAVATCGQSKTRMIARRGISCVFRLWRLEHAKTPIVAILYSLLSFYGLLPASRRYRSFVLISYLKMAPKRTTKSTPVTLAPTATTTTVTEAQLQALIDRGVAAAMAEAEASRVRNSYDGNGLGPRPAQAVRECSYSEFLKCKHFDFKGTEGVVRLTRWFEKMESVFSISNCTASCQVIYGLLPASRRYRSFVLISYLALIDRGVAAAMAKAEASRVRNSYDGNGLGPRPAQAVRECSYSEFLKCKHFDFKGTEGVVRLTRWFEKNGVIYTTPEVAHAMPWATLKKMMTDKYCPRGEIKKIKTEMWNLKVKGTDVVAYNRRFQQLALMCARMIPEEVDKIEKYIGVLPDMILGSVKASKPKTLQEAIEFTTKLMDEKTYAYAERQAEKKRKYDDFSKIIKTTTNRIKRQNTGQSYNCRQ</sequence>
<evidence type="ECO:0000256" key="10">
    <source>
        <dbReference type="ARBA" id="ARBA00022842"/>
    </source>
</evidence>
<keyword evidence="11" id="KW-0229">DNA integration</keyword>
<feature type="region of interest" description="Disordered" evidence="17">
    <location>
        <begin position="80"/>
        <end position="124"/>
    </location>
</feature>
<evidence type="ECO:0000256" key="1">
    <source>
        <dbReference type="ARBA" id="ARBA00012493"/>
    </source>
</evidence>
<dbReference type="Pfam" id="PF00098">
    <property type="entry name" value="zf-CCHC"/>
    <property type="match status" value="2"/>
</dbReference>
<evidence type="ECO:0000256" key="5">
    <source>
        <dbReference type="ARBA" id="ARBA00022722"/>
    </source>
</evidence>
<protein>
    <recommendedName>
        <fullName evidence="1">RNA-directed DNA polymerase</fullName>
        <ecNumber evidence="1">2.7.7.49</ecNumber>
    </recommendedName>
</protein>
<evidence type="ECO:0000256" key="16">
    <source>
        <dbReference type="PROSITE-ProRule" id="PRU00047"/>
    </source>
</evidence>
<evidence type="ECO:0000256" key="12">
    <source>
        <dbReference type="ARBA" id="ARBA00022918"/>
    </source>
</evidence>
<dbReference type="InterPro" id="IPR021109">
    <property type="entry name" value="Peptidase_aspartic_dom_sf"/>
</dbReference>
<evidence type="ECO:0000256" key="14">
    <source>
        <dbReference type="ARBA" id="ARBA00023125"/>
    </source>
</evidence>
<dbReference type="SMART" id="SM00343">
    <property type="entry name" value="ZnF_C2HC"/>
    <property type="match status" value="2"/>
</dbReference>
<keyword evidence="10" id="KW-0460">Magnesium</keyword>
<dbReference type="InterPro" id="IPR041588">
    <property type="entry name" value="Integrase_H2C2"/>
</dbReference>
<feature type="domain" description="CCHC-type" evidence="18">
    <location>
        <begin position="142"/>
        <end position="158"/>
    </location>
</feature>
<dbReference type="PANTHER" id="PTHR37984">
    <property type="entry name" value="PROTEIN CBG26694"/>
    <property type="match status" value="1"/>
</dbReference>
<evidence type="ECO:0000256" key="9">
    <source>
        <dbReference type="ARBA" id="ARBA00022801"/>
    </source>
</evidence>
<dbReference type="InterPro" id="IPR036397">
    <property type="entry name" value="RNaseH_sf"/>
</dbReference>
<feature type="domain" description="Integrase catalytic" evidence="20">
    <location>
        <begin position="775"/>
        <end position="946"/>
    </location>
</feature>
<keyword evidence="22" id="KW-1185">Reference proteome</keyword>
<keyword evidence="6" id="KW-0479">Metal-binding</keyword>
<dbReference type="PROSITE" id="PS50878">
    <property type="entry name" value="RT_POL"/>
    <property type="match status" value="1"/>
</dbReference>
<evidence type="ECO:0000256" key="11">
    <source>
        <dbReference type="ARBA" id="ARBA00022908"/>
    </source>
</evidence>
<evidence type="ECO:0000259" key="19">
    <source>
        <dbReference type="PROSITE" id="PS50878"/>
    </source>
</evidence>
<gene>
    <name evidence="21" type="ORF">Tco_0857474</name>
</gene>
<dbReference type="Pfam" id="PF03732">
    <property type="entry name" value="Retrotrans_gag"/>
    <property type="match status" value="1"/>
</dbReference>
<dbReference type="SUPFAM" id="SSF53098">
    <property type="entry name" value="Ribonuclease H-like"/>
    <property type="match status" value="1"/>
</dbReference>
<dbReference type="Gene3D" id="2.40.70.10">
    <property type="entry name" value="Acid Proteases"/>
    <property type="match status" value="1"/>
</dbReference>
<evidence type="ECO:0000256" key="17">
    <source>
        <dbReference type="SAM" id="MobiDB-lite"/>
    </source>
</evidence>
<dbReference type="Gene3D" id="3.30.420.10">
    <property type="entry name" value="Ribonuclease H-like superfamily/Ribonuclease H"/>
    <property type="match status" value="1"/>
</dbReference>
<dbReference type="Gene3D" id="3.30.70.270">
    <property type="match status" value="2"/>
</dbReference>
<dbReference type="GO" id="GO:0003964">
    <property type="term" value="F:RNA-directed DNA polymerase activity"/>
    <property type="evidence" value="ECO:0007669"/>
    <property type="project" value="UniProtKB-KW"/>
</dbReference>
<accession>A0ABQ5B933</accession>
<dbReference type="Gene3D" id="4.10.60.10">
    <property type="entry name" value="Zinc finger, CCHC-type"/>
    <property type="match status" value="2"/>
</dbReference>
<dbReference type="InterPro" id="IPR043128">
    <property type="entry name" value="Rev_trsase/Diguanyl_cyclase"/>
</dbReference>
<dbReference type="InterPro" id="IPR005162">
    <property type="entry name" value="Retrotrans_gag_dom"/>
</dbReference>
<dbReference type="Pfam" id="PF00078">
    <property type="entry name" value="RVT_1"/>
    <property type="match status" value="1"/>
</dbReference>
<evidence type="ECO:0000256" key="7">
    <source>
        <dbReference type="ARBA" id="ARBA00022750"/>
    </source>
</evidence>
<keyword evidence="9" id="KW-0378">Hydrolase</keyword>
<keyword evidence="13" id="KW-0239">DNA-directed DNA polymerase</keyword>
<dbReference type="Pfam" id="PF17921">
    <property type="entry name" value="Integrase_H2C2"/>
    <property type="match status" value="1"/>
</dbReference>
<dbReference type="SUPFAM" id="SSF56672">
    <property type="entry name" value="DNA/RNA polymerases"/>
    <property type="match status" value="1"/>
</dbReference>
<dbReference type="Pfam" id="PF24626">
    <property type="entry name" value="SH3_Tf2-1"/>
    <property type="match status" value="1"/>
</dbReference>
<dbReference type="InterPro" id="IPR001878">
    <property type="entry name" value="Znf_CCHC"/>
</dbReference>
<dbReference type="InterPro" id="IPR050951">
    <property type="entry name" value="Retrovirus_Pol_polyprotein"/>
</dbReference>
<organism evidence="21 22">
    <name type="scientific">Tanacetum coccineum</name>
    <dbReference type="NCBI Taxonomy" id="301880"/>
    <lineage>
        <taxon>Eukaryota</taxon>
        <taxon>Viridiplantae</taxon>
        <taxon>Streptophyta</taxon>
        <taxon>Embryophyta</taxon>
        <taxon>Tracheophyta</taxon>
        <taxon>Spermatophyta</taxon>
        <taxon>Magnoliopsida</taxon>
        <taxon>eudicotyledons</taxon>
        <taxon>Gunneridae</taxon>
        <taxon>Pentapetalae</taxon>
        <taxon>asterids</taxon>
        <taxon>campanulids</taxon>
        <taxon>Asterales</taxon>
        <taxon>Asteraceae</taxon>
        <taxon>Asteroideae</taxon>
        <taxon>Anthemideae</taxon>
        <taxon>Anthemidinae</taxon>
        <taxon>Tanacetum</taxon>
    </lineage>
</organism>
<keyword evidence="4" id="KW-0548">Nucleotidyltransferase</keyword>
<dbReference type="InterPro" id="IPR000477">
    <property type="entry name" value="RT_dom"/>
</dbReference>
<evidence type="ECO:0000256" key="8">
    <source>
        <dbReference type="ARBA" id="ARBA00022759"/>
    </source>
</evidence>
<evidence type="ECO:0000259" key="20">
    <source>
        <dbReference type="PROSITE" id="PS50994"/>
    </source>
</evidence>
<dbReference type="Pfam" id="PF17917">
    <property type="entry name" value="RT_RNaseH"/>
    <property type="match status" value="1"/>
</dbReference>
<evidence type="ECO:0000256" key="15">
    <source>
        <dbReference type="ARBA" id="ARBA00023172"/>
    </source>
</evidence>
<dbReference type="InterPro" id="IPR056924">
    <property type="entry name" value="SH3_Tf2-1"/>
</dbReference>
<dbReference type="InterPro" id="IPR001584">
    <property type="entry name" value="Integrase_cat-core"/>
</dbReference>
<feature type="compositionally biased region" description="Basic and acidic residues" evidence="17">
    <location>
        <begin position="80"/>
        <end position="90"/>
    </location>
</feature>
<dbReference type="InterPro" id="IPR036875">
    <property type="entry name" value="Znf_CCHC_sf"/>
</dbReference>
<dbReference type="InterPro" id="IPR041373">
    <property type="entry name" value="RT_RNaseH"/>
</dbReference>
<evidence type="ECO:0000256" key="4">
    <source>
        <dbReference type="ARBA" id="ARBA00022695"/>
    </source>
</evidence>
<feature type="compositionally biased region" description="Low complexity" evidence="17">
    <location>
        <begin position="93"/>
        <end position="106"/>
    </location>
</feature>
<keyword evidence="7" id="KW-0064">Aspartyl protease</keyword>
<dbReference type="Proteomes" id="UP001151760">
    <property type="component" value="Unassembled WGS sequence"/>
</dbReference>
<dbReference type="CDD" id="cd09274">
    <property type="entry name" value="RNase_HI_RT_Ty3"/>
    <property type="match status" value="1"/>
</dbReference>
<dbReference type="CDD" id="cd01647">
    <property type="entry name" value="RT_LTR"/>
    <property type="match status" value="1"/>
</dbReference>
<evidence type="ECO:0000313" key="22">
    <source>
        <dbReference type="Proteomes" id="UP001151760"/>
    </source>
</evidence>
<reference evidence="21" key="2">
    <citation type="submission" date="2022-01" db="EMBL/GenBank/DDBJ databases">
        <authorList>
            <person name="Yamashiro T."/>
            <person name="Shiraishi A."/>
            <person name="Satake H."/>
            <person name="Nakayama K."/>
        </authorList>
    </citation>
    <scope>NUCLEOTIDE SEQUENCE</scope>
</reference>
<evidence type="ECO:0000256" key="13">
    <source>
        <dbReference type="ARBA" id="ARBA00022932"/>
    </source>
</evidence>
<keyword evidence="16" id="KW-0862">Zinc</keyword>
<dbReference type="CDD" id="cd00303">
    <property type="entry name" value="retropepsin_like"/>
    <property type="match status" value="1"/>
</dbReference>
<dbReference type="Pfam" id="PF08284">
    <property type="entry name" value="RVP_2"/>
    <property type="match status" value="1"/>
</dbReference>
<feature type="domain" description="CCHC-type" evidence="18">
    <location>
        <begin position="180"/>
        <end position="195"/>
    </location>
</feature>
<dbReference type="Gene3D" id="3.10.10.10">
    <property type="entry name" value="HIV Type 1 Reverse Transcriptase, subunit A, domain 1"/>
    <property type="match status" value="2"/>
</dbReference>
<evidence type="ECO:0000259" key="18">
    <source>
        <dbReference type="PROSITE" id="PS50158"/>
    </source>
</evidence>
<dbReference type="EMBL" id="BQNB010012987">
    <property type="protein sequence ID" value="GJT10432.1"/>
    <property type="molecule type" value="Genomic_DNA"/>
</dbReference>
<comment type="caution">
    <text evidence="21">The sequence shown here is derived from an EMBL/GenBank/DDBJ whole genome shotgun (WGS) entry which is preliminary data.</text>
</comment>
<keyword evidence="8" id="KW-0255">Endonuclease</keyword>
<keyword evidence="3" id="KW-0808">Transferase</keyword>
<keyword evidence="16" id="KW-0863">Zinc-finger</keyword>
<evidence type="ECO:0000313" key="21">
    <source>
        <dbReference type="EMBL" id="GJT10432.1"/>
    </source>
</evidence>
<dbReference type="PROSITE" id="PS50994">
    <property type="entry name" value="INTEGRASE"/>
    <property type="match status" value="1"/>
</dbReference>
<dbReference type="EC" id="2.7.7.49" evidence="1"/>
<keyword evidence="5" id="KW-0540">Nuclease</keyword>
<keyword evidence="15" id="KW-0233">DNA recombination</keyword>
<keyword evidence="2" id="KW-0645">Protease</keyword>
<dbReference type="InterPro" id="IPR012337">
    <property type="entry name" value="RNaseH-like_sf"/>
</dbReference>
<dbReference type="PROSITE" id="PS50158">
    <property type="entry name" value="ZF_CCHC"/>
    <property type="match status" value="2"/>
</dbReference>
<dbReference type="Gene3D" id="1.10.340.70">
    <property type="match status" value="1"/>
</dbReference>
<evidence type="ECO:0000256" key="3">
    <source>
        <dbReference type="ARBA" id="ARBA00022679"/>
    </source>
</evidence>
<keyword evidence="12 21" id="KW-0695">RNA-directed DNA polymerase</keyword>
<evidence type="ECO:0000256" key="2">
    <source>
        <dbReference type="ARBA" id="ARBA00022670"/>
    </source>
</evidence>
<dbReference type="SUPFAM" id="SSF50630">
    <property type="entry name" value="Acid proteases"/>
    <property type="match status" value="1"/>
</dbReference>
<feature type="domain" description="Reverse transcriptase" evidence="19">
    <location>
        <begin position="348"/>
        <end position="544"/>
    </location>
</feature>
<proteinExistence type="predicted"/>
<keyword evidence="14" id="KW-0238">DNA-binding</keyword>
<dbReference type="PANTHER" id="PTHR37984:SF5">
    <property type="entry name" value="PROTEIN NYNRIN-LIKE"/>
    <property type="match status" value="1"/>
</dbReference>
<evidence type="ECO:0000256" key="6">
    <source>
        <dbReference type="ARBA" id="ARBA00022723"/>
    </source>
</evidence>
<reference evidence="21" key="1">
    <citation type="journal article" date="2022" name="Int. J. Mol. Sci.">
        <title>Draft Genome of Tanacetum Coccineum: Genomic Comparison of Closely Related Tanacetum-Family Plants.</title>
        <authorList>
            <person name="Yamashiro T."/>
            <person name="Shiraishi A."/>
            <person name="Nakayama K."/>
            <person name="Satake H."/>
        </authorList>
    </citation>
    <scope>NUCLEOTIDE SEQUENCE</scope>
</reference>
<dbReference type="InterPro" id="IPR043502">
    <property type="entry name" value="DNA/RNA_pol_sf"/>
</dbReference>
<name>A0ABQ5B933_9ASTR</name>
<dbReference type="SUPFAM" id="SSF57756">
    <property type="entry name" value="Retrovirus zinc finger-like domains"/>
    <property type="match status" value="1"/>
</dbReference>